<proteinExistence type="predicted"/>
<reference evidence="3" key="2">
    <citation type="journal article" date="2008" name="Nucleic Acids Res.">
        <title>The rice annotation project database (RAP-DB): 2008 update.</title>
        <authorList>
            <consortium name="The rice annotation project (RAP)"/>
        </authorList>
    </citation>
    <scope>GENOME REANNOTATION</scope>
    <source>
        <strain evidence="3">cv. Nipponbare</strain>
    </source>
</reference>
<protein>
    <submittedName>
        <fullName evidence="2">Uncharacterized protein</fullName>
    </submittedName>
</protein>
<organism evidence="2 3">
    <name type="scientific">Oryza sativa subsp. japonica</name>
    <name type="common">Rice</name>
    <dbReference type="NCBI Taxonomy" id="39947"/>
    <lineage>
        <taxon>Eukaryota</taxon>
        <taxon>Viridiplantae</taxon>
        <taxon>Streptophyta</taxon>
        <taxon>Embryophyta</taxon>
        <taxon>Tracheophyta</taxon>
        <taxon>Spermatophyta</taxon>
        <taxon>Magnoliopsida</taxon>
        <taxon>Liliopsida</taxon>
        <taxon>Poales</taxon>
        <taxon>Poaceae</taxon>
        <taxon>BOP clade</taxon>
        <taxon>Oryzoideae</taxon>
        <taxon>Oryzeae</taxon>
        <taxon>Oryzinae</taxon>
        <taxon>Oryza</taxon>
        <taxon>Oryza sativa</taxon>
    </lineage>
</organism>
<sequence length="213" mass="23827">MAAAFGRRPRPLPFSSLPLTPLILFARWFRRPSAVRCRPPVIPRRRSPSSPRAGRTPVSIAPSSFPFSLLVPLPCRSGPRRRRSPCTAVCRRSPPLSAVGRSLPCVADASRRAAARHGHPAASRLRHPIYRAVDRGRPLGCPRGCHVAAVSVPRKRHVVRRPFPGPWTWSTADRNPCHCHVGPACRRRPLSPRDFNYCAINQLRIFLFIVKTQ</sequence>
<reference evidence="3" key="1">
    <citation type="journal article" date="2005" name="Nature">
        <title>The map-based sequence of the rice genome.</title>
        <authorList>
            <consortium name="International rice genome sequencing project (IRGSP)"/>
            <person name="Matsumoto T."/>
            <person name="Wu J."/>
            <person name="Kanamori H."/>
            <person name="Katayose Y."/>
            <person name="Fujisawa M."/>
            <person name="Namiki N."/>
            <person name="Mizuno H."/>
            <person name="Yamamoto K."/>
            <person name="Antonio B.A."/>
            <person name="Baba T."/>
            <person name="Sakata K."/>
            <person name="Nagamura Y."/>
            <person name="Aoki H."/>
            <person name="Arikawa K."/>
            <person name="Arita K."/>
            <person name="Bito T."/>
            <person name="Chiden Y."/>
            <person name="Fujitsuka N."/>
            <person name="Fukunaka R."/>
            <person name="Hamada M."/>
            <person name="Harada C."/>
            <person name="Hayashi A."/>
            <person name="Hijishita S."/>
            <person name="Honda M."/>
            <person name="Hosokawa S."/>
            <person name="Ichikawa Y."/>
            <person name="Idonuma A."/>
            <person name="Iijima M."/>
            <person name="Ikeda M."/>
            <person name="Ikeno M."/>
            <person name="Ito K."/>
            <person name="Ito S."/>
            <person name="Ito T."/>
            <person name="Ito Y."/>
            <person name="Ito Y."/>
            <person name="Iwabuchi A."/>
            <person name="Kamiya K."/>
            <person name="Karasawa W."/>
            <person name="Kurita K."/>
            <person name="Katagiri S."/>
            <person name="Kikuta A."/>
            <person name="Kobayashi H."/>
            <person name="Kobayashi N."/>
            <person name="Machita K."/>
            <person name="Maehara T."/>
            <person name="Masukawa M."/>
            <person name="Mizubayashi T."/>
            <person name="Mukai Y."/>
            <person name="Nagasaki H."/>
            <person name="Nagata Y."/>
            <person name="Naito S."/>
            <person name="Nakashima M."/>
            <person name="Nakama Y."/>
            <person name="Nakamichi Y."/>
            <person name="Nakamura M."/>
            <person name="Meguro A."/>
            <person name="Negishi M."/>
            <person name="Ohta I."/>
            <person name="Ohta T."/>
            <person name="Okamoto M."/>
            <person name="Ono N."/>
            <person name="Saji S."/>
            <person name="Sakaguchi M."/>
            <person name="Sakai K."/>
            <person name="Shibata M."/>
            <person name="Shimokawa T."/>
            <person name="Song J."/>
            <person name="Takazaki Y."/>
            <person name="Terasawa K."/>
            <person name="Tsugane M."/>
            <person name="Tsuji K."/>
            <person name="Ueda S."/>
            <person name="Waki K."/>
            <person name="Yamagata H."/>
            <person name="Yamamoto M."/>
            <person name="Yamamoto S."/>
            <person name="Yamane H."/>
            <person name="Yoshiki S."/>
            <person name="Yoshihara R."/>
            <person name="Yukawa K."/>
            <person name="Zhong H."/>
            <person name="Yano M."/>
            <person name="Yuan Q."/>
            <person name="Ouyang S."/>
            <person name="Liu J."/>
            <person name="Jones K.M."/>
            <person name="Gansberger K."/>
            <person name="Moffat K."/>
            <person name="Hill J."/>
            <person name="Bera J."/>
            <person name="Fadrosh D."/>
            <person name="Jin S."/>
            <person name="Johri S."/>
            <person name="Kim M."/>
            <person name="Overton L."/>
            <person name="Reardon M."/>
            <person name="Tsitrin T."/>
            <person name="Vuong H."/>
            <person name="Weaver B."/>
            <person name="Ciecko A."/>
            <person name="Tallon L."/>
            <person name="Jackson J."/>
            <person name="Pai G."/>
            <person name="Aken S.V."/>
            <person name="Utterback T."/>
            <person name="Reidmuller S."/>
            <person name="Feldblyum T."/>
            <person name="Hsiao J."/>
            <person name="Zismann V."/>
            <person name="Iobst S."/>
            <person name="de Vazeille A.R."/>
            <person name="Buell C.R."/>
            <person name="Ying K."/>
            <person name="Li Y."/>
            <person name="Lu T."/>
            <person name="Huang Y."/>
            <person name="Zhao Q."/>
            <person name="Feng Q."/>
            <person name="Zhang L."/>
            <person name="Zhu J."/>
            <person name="Weng Q."/>
            <person name="Mu J."/>
            <person name="Lu Y."/>
            <person name="Fan D."/>
            <person name="Liu Y."/>
            <person name="Guan J."/>
            <person name="Zhang Y."/>
            <person name="Yu S."/>
            <person name="Liu X."/>
            <person name="Zhang Y."/>
            <person name="Hong G."/>
            <person name="Han B."/>
            <person name="Choisne N."/>
            <person name="Demange N."/>
            <person name="Orjeda G."/>
            <person name="Samain S."/>
            <person name="Cattolico L."/>
            <person name="Pelletier E."/>
            <person name="Couloux A."/>
            <person name="Segurens B."/>
            <person name="Wincker P."/>
            <person name="D'Hont A."/>
            <person name="Scarpelli C."/>
            <person name="Weissenbach J."/>
            <person name="Salanoubat M."/>
            <person name="Quetier F."/>
            <person name="Yu Y."/>
            <person name="Kim H.R."/>
            <person name="Rambo T."/>
            <person name="Currie J."/>
            <person name="Collura K."/>
            <person name="Luo M."/>
            <person name="Yang T."/>
            <person name="Ammiraju J.S.S."/>
            <person name="Engler F."/>
            <person name="Soderlund C."/>
            <person name="Wing R.A."/>
            <person name="Palmer L.E."/>
            <person name="de la Bastide M."/>
            <person name="Spiegel L."/>
            <person name="Nascimento L."/>
            <person name="Zutavern T."/>
            <person name="O'Shaughnessy A."/>
            <person name="Dike S."/>
            <person name="Dedhia N."/>
            <person name="Preston R."/>
            <person name="Balija V."/>
            <person name="McCombie W.R."/>
            <person name="Chow T."/>
            <person name="Chen H."/>
            <person name="Chung M."/>
            <person name="Chen C."/>
            <person name="Shaw J."/>
            <person name="Wu H."/>
            <person name="Hsiao K."/>
            <person name="Chao Y."/>
            <person name="Chu M."/>
            <person name="Cheng C."/>
            <person name="Hour A."/>
            <person name="Lee P."/>
            <person name="Lin S."/>
            <person name="Lin Y."/>
            <person name="Liou J."/>
            <person name="Liu S."/>
            <person name="Hsing Y."/>
            <person name="Raghuvanshi S."/>
            <person name="Mohanty A."/>
            <person name="Bharti A.K."/>
            <person name="Gaur A."/>
            <person name="Gupta V."/>
            <person name="Kumar D."/>
            <person name="Ravi V."/>
            <person name="Vij S."/>
            <person name="Kapur A."/>
            <person name="Khurana P."/>
            <person name="Khurana P."/>
            <person name="Khurana J.P."/>
            <person name="Tyagi A.K."/>
            <person name="Gaikwad K."/>
            <person name="Singh A."/>
            <person name="Dalal V."/>
            <person name="Srivastava S."/>
            <person name="Dixit A."/>
            <person name="Pal A.K."/>
            <person name="Ghazi I.A."/>
            <person name="Yadav M."/>
            <person name="Pandit A."/>
            <person name="Bhargava A."/>
            <person name="Sureshbabu K."/>
            <person name="Batra K."/>
            <person name="Sharma T.R."/>
            <person name="Mohapatra T."/>
            <person name="Singh N.K."/>
            <person name="Messing J."/>
            <person name="Nelson A.B."/>
            <person name="Fuks G."/>
            <person name="Kavchok S."/>
            <person name="Keizer G."/>
            <person name="Linton E."/>
            <person name="Llaca V."/>
            <person name="Song R."/>
            <person name="Tanyolac B."/>
            <person name="Young S."/>
            <person name="Ho-Il K."/>
            <person name="Hahn J.H."/>
            <person name="Sangsakoo G."/>
            <person name="Vanavichit A."/>
            <person name="de Mattos Luiz.A.T."/>
            <person name="Zimmer P.D."/>
            <person name="Malone G."/>
            <person name="Dellagostin O."/>
            <person name="de Oliveira A.C."/>
            <person name="Bevan M."/>
            <person name="Bancroft I."/>
            <person name="Minx P."/>
            <person name="Cordum H."/>
            <person name="Wilson R."/>
            <person name="Cheng Z."/>
            <person name="Jin W."/>
            <person name="Jiang J."/>
            <person name="Leong S.A."/>
            <person name="Iwama H."/>
            <person name="Gojobori T."/>
            <person name="Itoh T."/>
            <person name="Niimura Y."/>
            <person name="Fujii Y."/>
            <person name="Habara T."/>
            <person name="Sakai H."/>
            <person name="Sato Y."/>
            <person name="Wilson G."/>
            <person name="Kumar K."/>
            <person name="McCouch S."/>
            <person name="Juretic N."/>
            <person name="Hoen D."/>
            <person name="Wright S."/>
            <person name="Bruskiewich R."/>
            <person name="Bureau T."/>
            <person name="Miyao A."/>
            <person name="Hirochika H."/>
            <person name="Nishikawa T."/>
            <person name="Kadowaki K."/>
            <person name="Sugiura M."/>
            <person name="Burr B."/>
            <person name="Sasaki T."/>
        </authorList>
    </citation>
    <scope>NUCLEOTIDE SEQUENCE [LARGE SCALE GENOMIC DNA]</scope>
    <source>
        <strain evidence="3">cv. Nipponbare</strain>
    </source>
</reference>
<evidence type="ECO:0000256" key="1">
    <source>
        <dbReference type="SAM" id="MobiDB-lite"/>
    </source>
</evidence>
<evidence type="ECO:0000313" key="3">
    <source>
        <dbReference type="Proteomes" id="UP000000763"/>
    </source>
</evidence>
<feature type="region of interest" description="Disordered" evidence="1">
    <location>
        <begin position="39"/>
        <end position="58"/>
    </location>
</feature>
<gene>
    <name evidence="2" type="primary">OSJNBa0028A18.36</name>
</gene>
<evidence type="ECO:0000313" key="2">
    <source>
        <dbReference type="EMBL" id="BAD03852.1"/>
    </source>
</evidence>
<dbReference type="Proteomes" id="UP000000763">
    <property type="component" value="Chromosome 8"/>
</dbReference>
<dbReference type="AlphaFoldDB" id="Q6YX51"/>
<name>Q6YX51_ORYSJ</name>
<feature type="compositionally biased region" description="Low complexity" evidence="1">
    <location>
        <begin position="48"/>
        <end position="57"/>
    </location>
</feature>
<accession>Q6YX51</accession>
<dbReference type="EMBL" id="AP005726">
    <property type="protein sequence ID" value="BAD03852.1"/>
    <property type="molecule type" value="Genomic_DNA"/>
</dbReference>